<dbReference type="PROSITE" id="PS51419">
    <property type="entry name" value="RAB"/>
    <property type="match status" value="1"/>
</dbReference>
<name>A0A8S1C4N5_9INSE</name>
<accession>A0A8S1C4N5</accession>
<dbReference type="InterPro" id="IPR027417">
    <property type="entry name" value="P-loop_NTPase"/>
</dbReference>
<evidence type="ECO:0000313" key="4">
    <source>
        <dbReference type="Proteomes" id="UP000494165"/>
    </source>
</evidence>
<evidence type="ECO:0000256" key="1">
    <source>
        <dbReference type="ARBA" id="ARBA00022741"/>
    </source>
</evidence>
<dbReference type="PRINTS" id="PR00449">
    <property type="entry name" value="RASTRNSFRMNG"/>
</dbReference>
<keyword evidence="4" id="KW-1185">Reference proteome</keyword>
<dbReference type="OrthoDB" id="8830751at2759"/>
<proteinExistence type="predicted"/>
<dbReference type="GO" id="GO:0005525">
    <property type="term" value="F:GTP binding"/>
    <property type="evidence" value="ECO:0007669"/>
    <property type="project" value="UniProtKB-KW"/>
</dbReference>
<evidence type="ECO:0000256" key="2">
    <source>
        <dbReference type="ARBA" id="ARBA00023134"/>
    </source>
</evidence>
<dbReference type="SMART" id="SM00175">
    <property type="entry name" value="RAB"/>
    <property type="match status" value="1"/>
</dbReference>
<dbReference type="GO" id="GO:0003924">
    <property type="term" value="F:GTPase activity"/>
    <property type="evidence" value="ECO:0007669"/>
    <property type="project" value="InterPro"/>
</dbReference>
<dbReference type="PROSITE" id="PS51420">
    <property type="entry name" value="RHO"/>
    <property type="match status" value="1"/>
</dbReference>
<dbReference type="CDD" id="cd00157">
    <property type="entry name" value="Rho"/>
    <property type="match status" value="1"/>
</dbReference>
<organism evidence="3 4">
    <name type="scientific">Cloeon dipterum</name>
    <dbReference type="NCBI Taxonomy" id="197152"/>
    <lineage>
        <taxon>Eukaryota</taxon>
        <taxon>Metazoa</taxon>
        <taxon>Ecdysozoa</taxon>
        <taxon>Arthropoda</taxon>
        <taxon>Hexapoda</taxon>
        <taxon>Insecta</taxon>
        <taxon>Pterygota</taxon>
        <taxon>Palaeoptera</taxon>
        <taxon>Ephemeroptera</taxon>
        <taxon>Pisciforma</taxon>
        <taxon>Baetidae</taxon>
        <taxon>Cloeon</taxon>
    </lineage>
</organism>
<sequence>MQAEMTACAAPAVAYVRRGRKIIVSRWNELRCTRCSMTVDNTNGSAGKVSPRPLKVTAVGDGMVGKTCLLITYTAKKFPNDYVPTVFDNYADNIEVDGQEYNMTLWDTAGQEDYERLRPLSYPNTDCFLLCYSLGSRSSFENIATKWYPEIRHHCPHVPIVLVGTKVDLRSDPTQGTDAAVVSVQEGRRLCKRIKAVCVVECSAKSGENLTSVFESAVRAATKSKPNKQSTCALL</sequence>
<dbReference type="SUPFAM" id="SSF52540">
    <property type="entry name" value="P-loop containing nucleoside triphosphate hydrolases"/>
    <property type="match status" value="1"/>
</dbReference>
<dbReference type="NCBIfam" id="TIGR00231">
    <property type="entry name" value="small_GTP"/>
    <property type="match status" value="1"/>
</dbReference>
<evidence type="ECO:0000313" key="3">
    <source>
        <dbReference type="EMBL" id="CAB3367010.1"/>
    </source>
</evidence>
<dbReference type="EMBL" id="CADEPI010000028">
    <property type="protein sequence ID" value="CAB3367010.1"/>
    <property type="molecule type" value="Genomic_DNA"/>
</dbReference>
<dbReference type="GO" id="GO:0003006">
    <property type="term" value="P:developmental process involved in reproduction"/>
    <property type="evidence" value="ECO:0007669"/>
    <property type="project" value="UniProtKB-ARBA"/>
</dbReference>
<dbReference type="Gene3D" id="3.40.50.300">
    <property type="entry name" value="P-loop containing nucleotide triphosphate hydrolases"/>
    <property type="match status" value="1"/>
</dbReference>
<dbReference type="PROSITE" id="PS51421">
    <property type="entry name" value="RAS"/>
    <property type="match status" value="1"/>
</dbReference>
<dbReference type="GO" id="GO:0022412">
    <property type="term" value="P:cellular process involved in reproduction in multicellular organism"/>
    <property type="evidence" value="ECO:0007669"/>
    <property type="project" value="UniProtKB-ARBA"/>
</dbReference>
<keyword evidence="2" id="KW-0342">GTP-binding</keyword>
<dbReference type="InterPro" id="IPR003578">
    <property type="entry name" value="Small_GTPase_Rho"/>
</dbReference>
<gene>
    <name evidence="3" type="ORF">CLODIP_2_CD07481</name>
</gene>
<dbReference type="GO" id="GO:0035006">
    <property type="term" value="P:melanization defense response"/>
    <property type="evidence" value="ECO:0007669"/>
    <property type="project" value="UniProtKB-ARBA"/>
</dbReference>
<dbReference type="InterPro" id="IPR001806">
    <property type="entry name" value="Small_GTPase"/>
</dbReference>
<reference evidence="3 4" key="1">
    <citation type="submission" date="2020-04" db="EMBL/GenBank/DDBJ databases">
        <authorList>
            <person name="Alioto T."/>
            <person name="Alioto T."/>
            <person name="Gomez Garrido J."/>
        </authorList>
    </citation>
    <scope>NUCLEOTIDE SEQUENCE [LARGE SCALE GENOMIC DNA]</scope>
</reference>
<dbReference type="SMART" id="SM00174">
    <property type="entry name" value="RHO"/>
    <property type="match status" value="1"/>
</dbReference>
<dbReference type="Proteomes" id="UP000494165">
    <property type="component" value="Unassembled WGS sequence"/>
</dbReference>
<dbReference type="GO" id="GO:0035099">
    <property type="term" value="P:hemocyte migration"/>
    <property type="evidence" value="ECO:0007669"/>
    <property type="project" value="UniProtKB-ARBA"/>
</dbReference>
<dbReference type="SMART" id="SM00173">
    <property type="entry name" value="RAS"/>
    <property type="match status" value="1"/>
</dbReference>
<comment type="caution">
    <text evidence="3">The sequence shown here is derived from an EMBL/GenBank/DDBJ whole genome shotgun (WGS) entry which is preliminary data.</text>
</comment>
<dbReference type="GO" id="GO:0001667">
    <property type="term" value="P:ameboidal-type cell migration"/>
    <property type="evidence" value="ECO:0007669"/>
    <property type="project" value="UniProtKB-ARBA"/>
</dbReference>
<dbReference type="AlphaFoldDB" id="A0A8S1C4N5"/>
<dbReference type="PANTHER" id="PTHR24072">
    <property type="entry name" value="RHO FAMILY GTPASE"/>
    <property type="match status" value="1"/>
</dbReference>
<dbReference type="FunFam" id="3.40.50.300:FF:000118">
    <property type="entry name" value="Rho-related GTP-binding protein RhoG"/>
    <property type="match status" value="1"/>
</dbReference>
<keyword evidence="1" id="KW-0547">Nucleotide-binding</keyword>
<dbReference type="InterPro" id="IPR005225">
    <property type="entry name" value="Small_GTP-bd"/>
</dbReference>
<dbReference type="GO" id="GO:0007264">
    <property type="term" value="P:small GTPase-mediated signal transduction"/>
    <property type="evidence" value="ECO:0007669"/>
    <property type="project" value="InterPro"/>
</dbReference>
<evidence type="ECO:0008006" key="5">
    <source>
        <dbReference type="Google" id="ProtNLM"/>
    </source>
</evidence>
<protein>
    <recommendedName>
        <fullName evidence="5">Ras-like GTP-binding protein RhoL</fullName>
    </recommendedName>
</protein>
<dbReference type="Pfam" id="PF00071">
    <property type="entry name" value="Ras"/>
    <property type="match status" value="1"/>
</dbReference>